<protein>
    <submittedName>
        <fullName evidence="1">DUF2769 domain-containing protein</fullName>
    </submittedName>
</protein>
<proteinExistence type="predicted"/>
<evidence type="ECO:0000313" key="1">
    <source>
        <dbReference type="EMBL" id="WOX55573.1"/>
    </source>
</evidence>
<name>A0ABD8A950_9EURY</name>
<keyword evidence="2" id="KW-1185">Reference proteome</keyword>
<accession>A0ABD8A950</accession>
<dbReference type="InterPro" id="IPR020075">
    <property type="entry name" value="Uncharacterised_AF2234"/>
</dbReference>
<dbReference type="Proteomes" id="UP001626603">
    <property type="component" value="Chromosome"/>
</dbReference>
<gene>
    <name evidence="1" type="ORF">R6Y95_08890</name>
</gene>
<dbReference type="EMBL" id="CP137641">
    <property type="protein sequence ID" value="WOX55573.1"/>
    <property type="molecule type" value="Genomic_DNA"/>
</dbReference>
<reference evidence="1 2" key="1">
    <citation type="submission" date="2023-10" db="EMBL/GenBank/DDBJ databases">
        <title>The complete genome sequence of Methanoculleus palmolei DSM 4273.</title>
        <authorList>
            <person name="Lai S.-J."/>
            <person name="You Y.-T."/>
            <person name="Chen S.-C."/>
        </authorList>
    </citation>
    <scope>NUCLEOTIDE SEQUENCE [LARGE SCALE GENOMIC DNA]</scope>
    <source>
        <strain evidence="1 2">DSM 4273</strain>
    </source>
</reference>
<dbReference type="Pfam" id="PF10967">
    <property type="entry name" value="DUF2769"/>
    <property type="match status" value="1"/>
</dbReference>
<organism evidence="1 2">
    <name type="scientific">Methanoculleus palmolei</name>
    <dbReference type="NCBI Taxonomy" id="72612"/>
    <lineage>
        <taxon>Archaea</taxon>
        <taxon>Methanobacteriati</taxon>
        <taxon>Methanobacteriota</taxon>
        <taxon>Stenosarchaea group</taxon>
        <taxon>Methanomicrobia</taxon>
        <taxon>Methanomicrobiales</taxon>
        <taxon>Methanomicrobiaceae</taxon>
        <taxon>Methanoculleus</taxon>
    </lineage>
</organism>
<dbReference type="AlphaFoldDB" id="A0ABD8A950"/>
<evidence type="ECO:0000313" key="2">
    <source>
        <dbReference type="Proteomes" id="UP001626603"/>
    </source>
</evidence>
<sequence>MLPEDRYVQTQKELLSMPQDGIKEKLEELKMMCTCPECPTNNDCAKSTKELLFCSTGSSFHCIAESKGCLCPTCPVAEQLGLGHQSFCLMGDEKAQRFDSMLQG</sequence>